<evidence type="ECO:0000256" key="1">
    <source>
        <dbReference type="ARBA" id="ARBA00002672"/>
    </source>
</evidence>
<dbReference type="GO" id="GO:0034257">
    <property type="term" value="F:nicotinamide riboside transmembrane transporter activity"/>
    <property type="evidence" value="ECO:0007669"/>
    <property type="project" value="InterPro"/>
</dbReference>
<keyword evidence="9 10" id="KW-0472">Membrane</keyword>
<comment type="caution">
    <text evidence="11">The sequence shown here is derived from an EMBL/GenBank/DDBJ whole genome shotgun (WGS) entry which is preliminary data.</text>
</comment>
<dbReference type="PANTHER" id="PTHR36122">
    <property type="entry name" value="NICOTINAMIDE RIBOSIDE TRANSPORTER PNUC"/>
    <property type="match status" value="1"/>
</dbReference>
<dbReference type="Pfam" id="PF04973">
    <property type="entry name" value="NMN_transporter"/>
    <property type="match status" value="1"/>
</dbReference>
<evidence type="ECO:0000313" key="11">
    <source>
        <dbReference type="EMBL" id="GEL02008.1"/>
    </source>
</evidence>
<evidence type="ECO:0000256" key="3">
    <source>
        <dbReference type="ARBA" id="ARBA00006669"/>
    </source>
</evidence>
<evidence type="ECO:0000256" key="4">
    <source>
        <dbReference type="ARBA" id="ARBA00017522"/>
    </source>
</evidence>
<keyword evidence="5" id="KW-0813">Transport</keyword>
<organism evidence="11 12">
    <name type="scientific">Swaminathania salitolerans</name>
    <dbReference type="NCBI Taxonomy" id="182838"/>
    <lineage>
        <taxon>Bacteria</taxon>
        <taxon>Pseudomonadati</taxon>
        <taxon>Pseudomonadota</taxon>
        <taxon>Alphaproteobacteria</taxon>
        <taxon>Acetobacterales</taxon>
        <taxon>Acetobacteraceae</taxon>
        <taxon>Swaminathania</taxon>
    </lineage>
</organism>
<dbReference type="OrthoDB" id="9791248at2"/>
<name>A0A511BVH4_9PROT</name>
<reference evidence="11 12" key="1">
    <citation type="submission" date="2019-07" db="EMBL/GenBank/DDBJ databases">
        <title>Whole genome shotgun sequence of Swaminathania salitolerans NBRC 104436.</title>
        <authorList>
            <person name="Hosoyama A."/>
            <person name="Uohara A."/>
            <person name="Ohji S."/>
            <person name="Ichikawa N."/>
        </authorList>
    </citation>
    <scope>NUCLEOTIDE SEQUENCE [LARGE SCALE GENOMIC DNA]</scope>
    <source>
        <strain evidence="11 12">NBRC 104436</strain>
    </source>
</reference>
<evidence type="ECO:0000256" key="9">
    <source>
        <dbReference type="ARBA" id="ARBA00023136"/>
    </source>
</evidence>
<comment type="subcellular location">
    <subcellularLocation>
        <location evidence="2">Cell membrane</location>
        <topology evidence="2">Multi-pass membrane protein</topology>
    </subcellularLocation>
</comment>
<dbReference type="InterPro" id="IPR006419">
    <property type="entry name" value="NMN_transpt_PnuC"/>
</dbReference>
<evidence type="ECO:0000256" key="8">
    <source>
        <dbReference type="ARBA" id="ARBA00022989"/>
    </source>
</evidence>
<sequence length="194" mass="21249">MSPVEALAVLLTLLGIGLTGRRRVEGFPLSLGAALLYLCVFIRARLFADAMLQLVFAAAVLKGWHDWRRAYTDESGITVRHAGPLRMVRDCGIGVVASAALATALSRWTSDAAPVTDATLSVFSVIGQIWTGRRFIECWALWIVVDTAYIGLFIGRSLWLTAGLYLCLVLLASYALVSWHRARSQRSGPDPVRM</sequence>
<feature type="transmembrane region" description="Helical" evidence="10">
    <location>
        <begin position="35"/>
        <end position="61"/>
    </location>
</feature>
<keyword evidence="6" id="KW-1003">Cell membrane</keyword>
<evidence type="ECO:0000256" key="7">
    <source>
        <dbReference type="ARBA" id="ARBA00022692"/>
    </source>
</evidence>
<dbReference type="GO" id="GO:0005886">
    <property type="term" value="C:plasma membrane"/>
    <property type="evidence" value="ECO:0007669"/>
    <property type="project" value="UniProtKB-SubCell"/>
</dbReference>
<keyword evidence="12" id="KW-1185">Reference proteome</keyword>
<dbReference type="PANTHER" id="PTHR36122:SF2">
    <property type="entry name" value="NICOTINAMIDE RIBOSIDE TRANSPORTER PNUC"/>
    <property type="match status" value="1"/>
</dbReference>
<dbReference type="RefSeq" id="WP_147093013.1">
    <property type="nucleotide sequence ID" value="NZ_BJVC01000002.1"/>
</dbReference>
<comment type="function">
    <text evidence="1">Required for nicotinamide riboside transport across the inner membrane.</text>
</comment>
<protein>
    <recommendedName>
        <fullName evidence="4">Nicotinamide riboside transporter PnuC</fullName>
    </recommendedName>
</protein>
<dbReference type="EMBL" id="BJVC01000002">
    <property type="protein sequence ID" value="GEL02008.1"/>
    <property type="molecule type" value="Genomic_DNA"/>
</dbReference>
<evidence type="ECO:0000256" key="2">
    <source>
        <dbReference type="ARBA" id="ARBA00004651"/>
    </source>
</evidence>
<evidence type="ECO:0000256" key="6">
    <source>
        <dbReference type="ARBA" id="ARBA00022475"/>
    </source>
</evidence>
<proteinExistence type="inferred from homology"/>
<dbReference type="Proteomes" id="UP000321405">
    <property type="component" value="Unassembled WGS sequence"/>
</dbReference>
<evidence type="ECO:0000256" key="5">
    <source>
        <dbReference type="ARBA" id="ARBA00022448"/>
    </source>
</evidence>
<keyword evidence="7 10" id="KW-0812">Transmembrane</keyword>
<feature type="transmembrane region" description="Helical" evidence="10">
    <location>
        <begin position="135"/>
        <end position="152"/>
    </location>
</feature>
<accession>A0A511BVH4</accession>
<gene>
    <name evidence="11" type="ORF">SSA02_11710</name>
</gene>
<comment type="similarity">
    <text evidence="3">Belongs to the nicotinamide ribonucleoside (NR) uptake permease (TC 4.B.1) family.</text>
</comment>
<evidence type="ECO:0000313" key="12">
    <source>
        <dbReference type="Proteomes" id="UP000321405"/>
    </source>
</evidence>
<dbReference type="NCBIfam" id="TIGR01528">
    <property type="entry name" value="NMN_trans_PnuC"/>
    <property type="match status" value="1"/>
</dbReference>
<evidence type="ECO:0000256" key="10">
    <source>
        <dbReference type="SAM" id="Phobius"/>
    </source>
</evidence>
<feature type="transmembrane region" description="Helical" evidence="10">
    <location>
        <begin position="158"/>
        <end position="177"/>
    </location>
</feature>
<dbReference type="AlphaFoldDB" id="A0A511BVH4"/>
<keyword evidence="8 10" id="KW-1133">Transmembrane helix</keyword>